<dbReference type="EMBL" id="ML978711">
    <property type="protein sequence ID" value="KAF2091383.1"/>
    <property type="molecule type" value="Genomic_DNA"/>
</dbReference>
<feature type="region of interest" description="Disordered" evidence="1">
    <location>
        <begin position="510"/>
        <end position="599"/>
    </location>
</feature>
<dbReference type="GO" id="GO:0005634">
    <property type="term" value="C:nucleus"/>
    <property type="evidence" value="ECO:0007669"/>
    <property type="project" value="TreeGrafter"/>
</dbReference>
<organism evidence="2 3">
    <name type="scientific">Saccharata proteae CBS 121410</name>
    <dbReference type="NCBI Taxonomy" id="1314787"/>
    <lineage>
        <taxon>Eukaryota</taxon>
        <taxon>Fungi</taxon>
        <taxon>Dikarya</taxon>
        <taxon>Ascomycota</taxon>
        <taxon>Pezizomycotina</taxon>
        <taxon>Dothideomycetes</taxon>
        <taxon>Dothideomycetes incertae sedis</taxon>
        <taxon>Botryosphaeriales</taxon>
        <taxon>Saccharataceae</taxon>
        <taxon>Saccharata</taxon>
    </lineage>
</organism>
<comment type="caution">
    <text evidence="2">The sequence shown here is derived from an EMBL/GenBank/DDBJ whole genome shotgun (WGS) entry which is preliminary data.</text>
</comment>
<protein>
    <submittedName>
        <fullName evidence="2">Ran-binding-domain-containing protein</fullName>
    </submittedName>
</protein>
<feature type="region of interest" description="Disordered" evidence="1">
    <location>
        <begin position="468"/>
        <end position="495"/>
    </location>
</feature>
<proteinExistence type="predicted"/>
<accession>A0A9P4I0Q7</accession>
<reference evidence="2" key="1">
    <citation type="journal article" date="2020" name="Stud. Mycol.">
        <title>101 Dothideomycetes genomes: a test case for predicting lifestyles and emergence of pathogens.</title>
        <authorList>
            <person name="Haridas S."/>
            <person name="Albert R."/>
            <person name="Binder M."/>
            <person name="Bloem J."/>
            <person name="Labutti K."/>
            <person name="Salamov A."/>
            <person name="Andreopoulos B."/>
            <person name="Baker S."/>
            <person name="Barry K."/>
            <person name="Bills G."/>
            <person name="Bluhm B."/>
            <person name="Cannon C."/>
            <person name="Castanera R."/>
            <person name="Culley D."/>
            <person name="Daum C."/>
            <person name="Ezra D."/>
            <person name="Gonzalez J."/>
            <person name="Henrissat B."/>
            <person name="Kuo A."/>
            <person name="Liang C."/>
            <person name="Lipzen A."/>
            <person name="Lutzoni F."/>
            <person name="Magnuson J."/>
            <person name="Mondo S."/>
            <person name="Nolan M."/>
            <person name="Ohm R."/>
            <person name="Pangilinan J."/>
            <person name="Park H.-J."/>
            <person name="Ramirez L."/>
            <person name="Alfaro M."/>
            <person name="Sun H."/>
            <person name="Tritt A."/>
            <person name="Yoshinaga Y."/>
            <person name="Zwiers L.-H."/>
            <person name="Turgeon B."/>
            <person name="Goodwin S."/>
            <person name="Spatafora J."/>
            <person name="Crous P."/>
            <person name="Grigoriev I."/>
        </authorList>
    </citation>
    <scope>NUCLEOTIDE SEQUENCE</scope>
    <source>
        <strain evidence="2">CBS 121410</strain>
    </source>
</reference>
<evidence type="ECO:0000313" key="2">
    <source>
        <dbReference type="EMBL" id="KAF2091383.1"/>
    </source>
</evidence>
<feature type="region of interest" description="Disordered" evidence="1">
    <location>
        <begin position="679"/>
        <end position="699"/>
    </location>
</feature>
<dbReference type="AlphaFoldDB" id="A0A9P4I0Q7"/>
<dbReference type="Proteomes" id="UP000799776">
    <property type="component" value="Unassembled WGS sequence"/>
</dbReference>
<feature type="compositionally biased region" description="Pro residues" evidence="1">
    <location>
        <begin position="587"/>
        <end position="599"/>
    </location>
</feature>
<feature type="compositionally biased region" description="Acidic residues" evidence="1">
    <location>
        <begin position="428"/>
        <end position="444"/>
    </location>
</feature>
<evidence type="ECO:0000256" key="1">
    <source>
        <dbReference type="SAM" id="MobiDB-lite"/>
    </source>
</evidence>
<dbReference type="GO" id="GO:0005737">
    <property type="term" value="C:cytoplasm"/>
    <property type="evidence" value="ECO:0007669"/>
    <property type="project" value="TreeGrafter"/>
</dbReference>
<feature type="region of interest" description="Disordered" evidence="1">
    <location>
        <begin position="722"/>
        <end position="814"/>
    </location>
</feature>
<sequence length="814" mass="89727">MDILLAKVGFCYFQSPPPGVALVPQKNPCVHYHNPSLPSGVLLQVHDCAPSALLTSVQVTQQAMNYAIRSGISITSSYAMGQYNRLVKTVDSSTSEKQQLADLQMRLESKIRIISPAIDMIELISARGNTSLESAVALTKSLRWDIQSLGVRLAKAVGEEELQRKGSSRAKSSEQNLLELKLIISDIKKLMTRIEDAVPLINLAITTSGVNLSNSLPQSVSPSRLLQASTFLTAGDSQYCTSSTHAAQIGPLFTLSMYMLFNGHSHRLHEDNLRETTWKEVIHKARVKLMRVPIDYVSDFPSLAARLNDHSHPSSPPSIHPSPHLPAAEGRVHEYAYQLLIIEDLDDDRVHTFDEEDLQPGPFEDVPLAGIREIIPIHEISKIFYADTGKILNIGSDGETNNPILLLKRDVNAVPPRRMMERQHLEEEFYDDEEEEEQEEEEDPSTTTNDALTLAPDDEQDEIDAQLHRESSRAPEEQTPSSQPPPSEQHWRLPPNLDPEWVAFEVYIEDPSSSDSDDAEEIETQTPPTRPAPASSPPSTTNLASHLSALHIASPLSRTPTTTPPPPSATPPKTHLIRTPHHRPHPSPHPTPSQPPPIPQIRTSLSLLEMLIRLTALQQFQQQPHLSIPDELLTFFLHDSATVGAGGDAERRRLVRRHAAERLGFDPYDESPIKRRGEGYLETHHGTPDAGYDGYAEEDEGGYAEGTAVEDTTRSAMYADADPVTAPSSSSIQPHPLRSATPSRDSPRRHRGQGSYGQSLRHGGASLSPSPGRDFPLPSSEFMEGAGGSPSPLLRRAMMGGRRGRWRGEVEEGG</sequence>
<dbReference type="InterPro" id="IPR008812">
    <property type="entry name" value="Ran_GTP-bd-rel"/>
</dbReference>
<dbReference type="PANTHER" id="PTHR31010:SF2">
    <property type="entry name" value="RAN-SPECIFIC GTPASE-ACTIVATING PROTEIN 30"/>
    <property type="match status" value="1"/>
</dbReference>
<keyword evidence="3" id="KW-1185">Reference proteome</keyword>
<feature type="region of interest" description="Disordered" evidence="1">
    <location>
        <begin position="427"/>
        <end position="456"/>
    </location>
</feature>
<dbReference type="Pfam" id="PF05508">
    <property type="entry name" value="Ran-binding"/>
    <property type="match status" value="1"/>
</dbReference>
<gene>
    <name evidence="2" type="ORF">K490DRAFT_32322</name>
</gene>
<name>A0A9P4I0Q7_9PEZI</name>
<dbReference type="OrthoDB" id="512915at2759"/>
<dbReference type="GO" id="GO:0030695">
    <property type="term" value="F:GTPase regulator activity"/>
    <property type="evidence" value="ECO:0007669"/>
    <property type="project" value="TreeGrafter"/>
</dbReference>
<feature type="compositionally biased region" description="Basic residues" evidence="1">
    <location>
        <begin position="575"/>
        <end position="586"/>
    </location>
</feature>
<dbReference type="PANTHER" id="PTHR31010">
    <property type="entry name" value="RAN-SPECIFIC GTPASE-ACTIVATING PROTEIN 30-RELATED"/>
    <property type="match status" value="1"/>
</dbReference>
<evidence type="ECO:0000313" key="3">
    <source>
        <dbReference type="Proteomes" id="UP000799776"/>
    </source>
</evidence>